<dbReference type="Gene3D" id="3.30.70.1290">
    <property type="entry name" value="Transposase IS200-like"/>
    <property type="match status" value="1"/>
</dbReference>
<proteinExistence type="predicted"/>
<dbReference type="GO" id="GO:0003677">
    <property type="term" value="F:DNA binding"/>
    <property type="evidence" value="ECO:0007669"/>
    <property type="project" value="InterPro"/>
</dbReference>
<feature type="domain" description="Transposase IS200-like" evidence="1">
    <location>
        <begin position="31"/>
        <end position="146"/>
    </location>
</feature>
<keyword evidence="3" id="KW-1185">Reference proteome</keyword>
<dbReference type="GO" id="GO:0006313">
    <property type="term" value="P:DNA transposition"/>
    <property type="evidence" value="ECO:0007669"/>
    <property type="project" value="InterPro"/>
</dbReference>
<evidence type="ECO:0000313" key="3">
    <source>
        <dbReference type="Proteomes" id="UP000199634"/>
    </source>
</evidence>
<dbReference type="SUPFAM" id="SSF143422">
    <property type="entry name" value="Transposase IS200-like"/>
    <property type="match status" value="1"/>
</dbReference>
<dbReference type="GO" id="GO:0004803">
    <property type="term" value="F:transposase activity"/>
    <property type="evidence" value="ECO:0007669"/>
    <property type="project" value="InterPro"/>
</dbReference>
<dbReference type="STRING" id="1159016.SAMN02927937_02644"/>
<gene>
    <name evidence="2" type="ORF">SAMN02927937_02644</name>
</gene>
<dbReference type="AlphaFoldDB" id="A0A1H6MN42"/>
<protein>
    <submittedName>
        <fullName evidence="2">Transposase IS200 like</fullName>
    </submittedName>
</protein>
<dbReference type="Proteomes" id="UP000199634">
    <property type="component" value="Unassembled WGS sequence"/>
</dbReference>
<dbReference type="PANTHER" id="PTHR34322:SF2">
    <property type="entry name" value="TRANSPOSASE IS200-LIKE DOMAIN-CONTAINING PROTEIN"/>
    <property type="match status" value="1"/>
</dbReference>
<organism evidence="2 3">
    <name type="scientific">Paenimyroides marinum</name>
    <dbReference type="NCBI Taxonomy" id="1159016"/>
    <lineage>
        <taxon>Bacteria</taxon>
        <taxon>Pseudomonadati</taxon>
        <taxon>Bacteroidota</taxon>
        <taxon>Flavobacteriia</taxon>
        <taxon>Flavobacteriales</taxon>
        <taxon>Flavobacteriaceae</taxon>
        <taxon>Paenimyroides</taxon>
    </lineage>
</organism>
<evidence type="ECO:0000259" key="1">
    <source>
        <dbReference type="SMART" id="SM01321"/>
    </source>
</evidence>
<evidence type="ECO:0000313" key="2">
    <source>
        <dbReference type="EMBL" id="SEH99952.1"/>
    </source>
</evidence>
<dbReference type="EMBL" id="FNXE01000053">
    <property type="protein sequence ID" value="SEH99952.1"/>
    <property type="molecule type" value="Genomic_DNA"/>
</dbReference>
<accession>A0A1H6MN42</accession>
<dbReference type="PANTHER" id="PTHR34322">
    <property type="entry name" value="TRANSPOSASE, Y1_TNP DOMAIN-CONTAINING"/>
    <property type="match status" value="1"/>
</dbReference>
<sequence length="207" mass="24913">MKVDSPARSYTQTIIETRRYKIRNMKLEVLEEGYYYHIYNKGINGTNIFENIENKLFFLKQFDKYLTNKVSLLAYCLMDNHFHFLIQLNTNGKDVTQGFSNFLNSYVKAFNKQNNRTGSLFEKHFKRIKLDNEDYLRNLIIYIHLNPTHHLNVDYKNYTFSSYQAFISNKPTKLDRENVLELFFDKENFDFCHKTKSSLLEDKYLLE</sequence>
<dbReference type="SMART" id="SM01321">
    <property type="entry name" value="Y1_Tnp"/>
    <property type="match status" value="1"/>
</dbReference>
<dbReference type="InterPro" id="IPR036515">
    <property type="entry name" value="Transposase_17_sf"/>
</dbReference>
<dbReference type="InterPro" id="IPR002686">
    <property type="entry name" value="Transposase_17"/>
</dbReference>
<name>A0A1H6MN42_9FLAO</name>
<reference evidence="2 3" key="1">
    <citation type="submission" date="2016-10" db="EMBL/GenBank/DDBJ databases">
        <authorList>
            <person name="de Groot N.N."/>
        </authorList>
    </citation>
    <scope>NUCLEOTIDE SEQUENCE [LARGE SCALE GENOMIC DNA]</scope>
    <source>
        <strain evidence="2 3">CGMCC 1.10825</strain>
    </source>
</reference>